<dbReference type="OrthoDB" id="441812at2759"/>
<dbReference type="PANTHER" id="PTHR13271:SF76">
    <property type="entry name" value="SET DOMAIN-CONTAINING PROTEIN 8"/>
    <property type="match status" value="1"/>
</dbReference>
<organism evidence="1 2">
    <name type="scientific">Paracoccidioides brasiliensis (strain Pb18)</name>
    <dbReference type="NCBI Taxonomy" id="502780"/>
    <lineage>
        <taxon>Eukaryota</taxon>
        <taxon>Fungi</taxon>
        <taxon>Dikarya</taxon>
        <taxon>Ascomycota</taxon>
        <taxon>Pezizomycotina</taxon>
        <taxon>Eurotiomycetes</taxon>
        <taxon>Eurotiomycetidae</taxon>
        <taxon>Onygenales</taxon>
        <taxon>Ajellomycetaceae</taxon>
        <taxon>Paracoccidioides</taxon>
    </lineage>
</organism>
<dbReference type="CDD" id="cd10527">
    <property type="entry name" value="SET_LSMT"/>
    <property type="match status" value="1"/>
</dbReference>
<dbReference type="InterPro" id="IPR046341">
    <property type="entry name" value="SET_dom_sf"/>
</dbReference>
<accession>C1GC87</accession>
<evidence type="ECO:0000313" key="2">
    <source>
        <dbReference type="Proteomes" id="UP000001628"/>
    </source>
</evidence>
<dbReference type="VEuPathDB" id="FungiDB:PADG_04609"/>
<keyword evidence="2" id="KW-1185">Reference proteome</keyword>
<dbReference type="InterPro" id="IPR050600">
    <property type="entry name" value="SETD3_SETD6_MTase"/>
</dbReference>
<dbReference type="HOGENOM" id="CLU_044629_0_0_1"/>
<dbReference type="eggNOG" id="KOG1337">
    <property type="taxonomic scope" value="Eukaryota"/>
</dbReference>
<evidence type="ECO:0000313" key="1">
    <source>
        <dbReference type="EMBL" id="EEH48530.1"/>
    </source>
</evidence>
<dbReference type="EMBL" id="KN275961">
    <property type="protein sequence ID" value="EEH48530.1"/>
    <property type="molecule type" value="Genomic_DNA"/>
</dbReference>
<dbReference type="AlphaFoldDB" id="C1GC87"/>
<gene>
    <name evidence="1" type="ORF">PADG_04609</name>
</gene>
<dbReference type="OMA" id="AWYRSRC"/>
<dbReference type="GO" id="GO:0016279">
    <property type="term" value="F:protein-lysine N-methyltransferase activity"/>
    <property type="evidence" value="ECO:0007669"/>
    <property type="project" value="TreeGrafter"/>
</dbReference>
<dbReference type="Proteomes" id="UP000001628">
    <property type="component" value="Unassembled WGS sequence"/>
</dbReference>
<name>C1GC87_PARBD</name>
<evidence type="ECO:0008006" key="3">
    <source>
        <dbReference type="Google" id="ProtNLM"/>
    </source>
</evidence>
<protein>
    <recommendedName>
        <fullName evidence="3">SET domain-containing protein</fullName>
    </recommendedName>
</protein>
<dbReference type="SUPFAM" id="SSF82199">
    <property type="entry name" value="SET domain"/>
    <property type="match status" value="1"/>
</dbReference>
<reference evidence="1 2" key="1">
    <citation type="journal article" date="2011" name="PLoS Genet.">
        <title>Comparative genomic analysis of human fungal pathogens causing paracoccidioidomycosis.</title>
        <authorList>
            <person name="Desjardins C.A."/>
            <person name="Champion M.D."/>
            <person name="Holder J.W."/>
            <person name="Muszewska A."/>
            <person name="Goldberg J."/>
            <person name="Bailao A.M."/>
            <person name="Brigido M.M."/>
            <person name="Ferreira M.E."/>
            <person name="Garcia A.M."/>
            <person name="Grynberg M."/>
            <person name="Gujja S."/>
            <person name="Heiman D.I."/>
            <person name="Henn M.R."/>
            <person name="Kodira C.D."/>
            <person name="Leon-Narvaez H."/>
            <person name="Longo L.V."/>
            <person name="Ma L.J."/>
            <person name="Malavazi I."/>
            <person name="Matsuo A.L."/>
            <person name="Morais F.V."/>
            <person name="Pereira M."/>
            <person name="Rodriguez-Brito S."/>
            <person name="Sakthikumar S."/>
            <person name="Salem-Izacc S.M."/>
            <person name="Sykes S.M."/>
            <person name="Teixeira M.M."/>
            <person name="Vallejo M.C."/>
            <person name="Walter M.E."/>
            <person name="Yandava C."/>
            <person name="Young S."/>
            <person name="Zeng Q."/>
            <person name="Zucker J."/>
            <person name="Felipe M.S."/>
            <person name="Goldman G.H."/>
            <person name="Haas B.J."/>
            <person name="McEwen J.G."/>
            <person name="Nino-Vega G."/>
            <person name="Puccia R."/>
            <person name="San-Blas G."/>
            <person name="Soares C.M."/>
            <person name="Birren B.W."/>
            <person name="Cuomo C.A."/>
        </authorList>
    </citation>
    <scope>NUCLEOTIDE SEQUENCE [LARGE SCALE GENOMIC DNA]</scope>
    <source>
        <strain evidence="1 2">Pb18</strain>
    </source>
</reference>
<dbReference type="PANTHER" id="PTHR13271">
    <property type="entry name" value="UNCHARACTERIZED PUTATIVE METHYLTRANSFERASE"/>
    <property type="match status" value="1"/>
</dbReference>
<dbReference type="GO" id="GO:0005634">
    <property type="term" value="C:nucleus"/>
    <property type="evidence" value="ECO:0007669"/>
    <property type="project" value="TreeGrafter"/>
</dbReference>
<dbReference type="Gene3D" id="3.90.1410.10">
    <property type="entry name" value="set domain protein methyltransferase, domain 1"/>
    <property type="match status" value="1"/>
</dbReference>
<sequence>MRRETLPIDALAAWTRLNNIEFHGVEVKRLETGDGVDKGSAVVSTETISTQQINAEAQAQPKILMTVPRDLILSLESVEIYAKSDRHLKEVLDAVGDYARTARGAILIFLLVHISYSDAELSSKEHIRMSSAWTEYVKFLPEPLPLPTFYTIEERELLHGTSLELALDAKIASLEKEFNDLREATMDIKWCNRYWWHEETGRLTFEDWKLVDALYRSRSLEFPGIGHVMVPCLDMTNHASNDLTNALYEVDGGGNAVLQLHWGRTLGKGDEVTITYGDEKGAAEMIFSYGFLENGLTKARQLFLDLDIPCDDPLLPPKKAVCDDAPGFLLFSTDSGATDWESRFVWWCCVNEEDGLEFRVLQSNQGQRELRVSWKGTDIGPSEPLVEQLKKDPMWELFQLRAVVILQDRITNQLARLRTSDEYVRRWLEYVDETIIRRSVWDTAIKLRELEGELLEAGLHDIEIKVPSSSHCFAVLPPRVLSLLPYLGNPLPRQTRRKTAAWHTFGQKLQLLNREPVRVYLETQNPGAGITEDFS</sequence>
<dbReference type="RefSeq" id="XP_010760309.1">
    <property type="nucleotide sequence ID" value="XM_010762007.1"/>
</dbReference>
<dbReference type="GeneID" id="22583692"/>
<proteinExistence type="predicted"/>
<dbReference type="STRING" id="502780.C1GC87"/>
<dbReference type="KEGG" id="pbn:PADG_04609"/>
<dbReference type="InParanoid" id="C1GC87"/>